<organism evidence="3 4">
    <name type="scientific">Acetoanaerobium noterae</name>
    <dbReference type="NCBI Taxonomy" id="745369"/>
    <lineage>
        <taxon>Bacteria</taxon>
        <taxon>Bacillati</taxon>
        <taxon>Bacillota</taxon>
        <taxon>Clostridia</taxon>
        <taxon>Peptostreptococcales</taxon>
        <taxon>Filifactoraceae</taxon>
        <taxon>Acetoanaerobium</taxon>
    </lineage>
</organism>
<dbReference type="OrthoDB" id="2026742at2"/>
<reference evidence="4" key="1">
    <citation type="submission" date="2017-02" db="EMBL/GenBank/DDBJ databases">
        <authorList>
            <person name="Varghese N."/>
            <person name="Submissions S."/>
        </authorList>
    </citation>
    <scope>NUCLEOTIDE SEQUENCE [LARGE SCALE GENOMIC DNA]</scope>
    <source>
        <strain evidence="4">ATCC 35199</strain>
    </source>
</reference>
<dbReference type="PROSITE" id="PS51257">
    <property type="entry name" value="PROKAR_LIPOPROTEIN"/>
    <property type="match status" value="1"/>
</dbReference>
<dbReference type="Proteomes" id="UP000243406">
    <property type="component" value="Unassembled WGS sequence"/>
</dbReference>
<dbReference type="EMBL" id="FUYN01000001">
    <property type="protein sequence ID" value="SKB24829.1"/>
    <property type="molecule type" value="Genomic_DNA"/>
</dbReference>
<feature type="chain" id="PRO_5038508386" description="Major membrane immunogen, membrane-anchored lipoprotein" evidence="2">
    <location>
        <begin position="23"/>
        <end position="353"/>
    </location>
</feature>
<dbReference type="Gene3D" id="3.90.1010.20">
    <property type="match status" value="2"/>
</dbReference>
<evidence type="ECO:0008006" key="5">
    <source>
        <dbReference type="Google" id="ProtNLM"/>
    </source>
</evidence>
<proteinExistence type="predicted"/>
<evidence type="ECO:0000313" key="4">
    <source>
        <dbReference type="Proteomes" id="UP000243406"/>
    </source>
</evidence>
<accession>A0A1T4ZQL1</accession>
<evidence type="ECO:0000313" key="3">
    <source>
        <dbReference type="EMBL" id="SKB24829.1"/>
    </source>
</evidence>
<name>A0A1T4ZQL1_9FIRM</name>
<protein>
    <recommendedName>
        <fullName evidence="5">Major membrane immunogen, membrane-anchored lipoprotein</fullName>
    </recommendedName>
</protein>
<sequence>MKKKMLAGLLSFAMIFSLTACGGSTTTEEPAPTEEPAVEETAEPAAGDAKTGFAVISSVAKSKDAAEEDGLAQTDSLAVAVIVDKDGKIVNAVIDSAQTKINFSKEGKITTDLATIFKSKVDMGEEYGMKKASSIGKEWNEQAAAFADYVKGKTVEEIKGIAVTEEGVPTGDDIKGSVTVKVKDFIAGIEKAAANAKEIGASSTDKLGLAIETNIAKSKDAGDEAGLAQAYSTYVVTTTDADGKITSAMIDGSQANINFDATGKITSDLTAELKTKQELGEGYGMKKASAIGKEWNEQADAFAEFIKGKTADEVKGMKVSADGVTEEEELKSSVTVHVTDFIKLAEASVKKAN</sequence>
<keyword evidence="2" id="KW-0732">Signal</keyword>
<feature type="region of interest" description="Disordered" evidence="1">
    <location>
        <begin position="24"/>
        <end position="46"/>
    </location>
</feature>
<dbReference type="AlphaFoldDB" id="A0A1T4ZQL1"/>
<gene>
    <name evidence="3" type="ORF">SAMN02745120_0191</name>
</gene>
<keyword evidence="4" id="KW-1185">Reference proteome</keyword>
<dbReference type="RefSeq" id="WP_079588198.1">
    <property type="nucleotide sequence ID" value="NZ_DAMBHZ010000010.1"/>
</dbReference>
<evidence type="ECO:0000256" key="1">
    <source>
        <dbReference type="SAM" id="MobiDB-lite"/>
    </source>
</evidence>
<evidence type="ECO:0000256" key="2">
    <source>
        <dbReference type="SAM" id="SignalP"/>
    </source>
</evidence>
<feature type="signal peptide" evidence="2">
    <location>
        <begin position="1"/>
        <end position="22"/>
    </location>
</feature>